<evidence type="ECO:0000313" key="1">
    <source>
        <dbReference type="EMBL" id="PBQ23736.1"/>
    </source>
</evidence>
<dbReference type="EMBL" id="NVYO01000001">
    <property type="protein sequence ID" value="PBQ23736.1"/>
    <property type="molecule type" value="Genomic_DNA"/>
</dbReference>
<sequence>MIQSLDQMRKSLKAENVSERIDSMQSFKVGDVVTILATKVIGTVIYFNEKDNKYLVRFNGTQQLYYADTELVPYSK</sequence>
<accession>A0A2A3TYN2</accession>
<proteinExistence type="predicted"/>
<comment type="caution">
    <text evidence="1">The sequence shown here is derived from an EMBL/GenBank/DDBJ whole genome shotgun (WGS) entry which is preliminary data.</text>
</comment>
<reference evidence="1 2" key="1">
    <citation type="submission" date="2017-09" db="EMBL/GenBank/DDBJ databases">
        <title>Genome sequence of Lactobacillus brevis D7.</title>
        <authorList>
            <person name="Kwon M.-S."/>
            <person name="Lim S.K."/>
            <person name="Choi H.-J."/>
        </authorList>
    </citation>
    <scope>NUCLEOTIDE SEQUENCE [LARGE SCALE GENOMIC DNA]</scope>
    <source>
        <strain evidence="1 2">D7</strain>
    </source>
</reference>
<protein>
    <recommendedName>
        <fullName evidence="3">DUF2187 domain-containing protein</fullName>
    </recommendedName>
</protein>
<dbReference type="Proteomes" id="UP000217918">
    <property type="component" value="Unassembled WGS sequence"/>
</dbReference>
<evidence type="ECO:0000313" key="2">
    <source>
        <dbReference type="Proteomes" id="UP000217918"/>
    </source>
</evidence>
<evidence type="ECO:0008006" key="3">
    <source>
        <dbReference type="Google" id="ProtNLM"/>
    </source>
</evidence>
<dbReference type="AlphaFoldDB" id="A0A2A3TYN2"/>
<name>A0A2A3TYN2_LEVBR</name>
<gene>
    <name evidence="1" type="ORF">CNR29_06805</name>
</gene>
<dbReference type="RefSeq" id="WP_134787773.1">
    <property type="nucleotide sequence ID" value="NZ_CP019734.1"/>
</dbReference>
<organism evidence="1 2">
    <name type="scientific">Levilactobacillus brevis</name>
    <name type="common">Lactobacillus brevis</name>
    <dbReference type="NCBI Taxonomy" id="1580"/>
    <lineage>
        <taxon>Bacteria</taxon>
        <taxon>Bacillati</taxon>
        <taxon>Bacillota</taxon>
        <taxon>Bacilli</taxon>
        <taxon>Lactobacillales</taxon>
        <taxon>Lactobacillaceae</taxon>
        <taxon>Levilactobacillus</taxon>
    </lineage>
</organism>